<feature type="signal peptide" evidence="1">
    <location>
        <begin position="1"/>
        <end position="19"/>
    </location>
</feature>
<dbReference type="AlphaFoldDB" id="A0A372ZZP6"/>
<evidence type="ECO:0000256" key="1">
    <source>
        <dbReference type="SAM" id="SignalP"/>
    </source>
</evidence>
<protein>
    <recommendedName>
        <fullName evidence="2">Ricin B lectin domain-containing protein</fullName>
    </recommendedName>
</protein>
<reference evidence="3 4" key="1">
    <citation type="submission" date="2018-08" db="EMBL/GenBank/DDBJ databases">
        <title>Diversity &amp; Physiological Properties of Lignin-Decomposing Actinobacteria from Soil.</title>
        <authorList>
            <person name="Roh S.G."/>
            <person name="Kim S.B."/>
        </authorList>
    </citation>
    <scope>NUCLEOTIDE SEQUENCE [LARGE SCALE GENOMIC DNA]</scope>
    <source>
        <strain evidence="3 4">MMS17-GH009</strain>
    </source>
</reference>
<accession>A0A372ZZP6</accession>
<gene>
    <name evidence="3" type="ORF">DR950_27000</name>
</gene>
<dbReference type="Proteomes" id="UP000263377">
    <property type="component" value="Unassembled WGS sequence"/>
</dbReference>
<sequence length="144" mass="15166">MIGGAVLALTMTTAPAASAQPEGRVGQIQNLHFGRCLAVNPDQTVGLGPCVPVPPFLWDVPSEGTGQVRSLAANACLTDVDTSNPWGHAVLLPCTGDLRQVWEFTGPDGPFIKNVLTGRYLKANDSEGVYVGSQTGSHPEWAVR</sequence>
<proteinExistence type="predicted"/>
<comment type="caution">
    <text evidence="3">The sequence shown here is derived from an EMBL/GenBank/DDBJ whole genome shotgun (WGS) entry which is preliminary data.</text>
</comment>
<evidence type="ECO:0000259" key="2">
    <source>
        <dbReference type="Pfam" id="PF00652"/>
    </source>
</evidence>
<dbReference type="CDD" id="cd23415">
    <property type="entry name" value="beta-trefoil_Ricin_AH"/>
    <property type="match status" value="1"/>
</dbReference>
<feature type="domain" description="Ricin B lectin" evidence="2">
    <location>
        <begin position="25"/>
        <end position="127"/>
    </location>
</feature>
<dbReference type="SUPFAM" id="SSF50370">
    <property type="entry name" value="Ricin B-like lectins"/>
    <property type="match status" value="1"/>
</dbReference>
<evidence type="ECO:0000313" key="3">
    <source>
        <dbReference type="EMBL" id="RGD60932.1"/>
    </source>
</evidence>
<dbReference type="Gene3D" id="2.80.10.50">
    <property type="match status" value="1"/>
</dbReference>
<dbReference type="PROSITE" id="PS50231">
    <property type="entry name" value="RICIN_B_LECTIN"/>
    <property type="match status" value="1"/>
</dbReference>
<name>A0A372ZZP6_9ACTN</name>
<dbReference type="InterPro" id="IPR000772">
    <property type="entry name" value="Ricin_B_lectin"/>
</dbReference>
<dbReference type="Pfam" id="PF00652">
    <property type="entry name" value="Ricin_B_lectin"/>
    <property type="match status" value="1"/>
</dbReference>
<feature type="chain" id="PRO_5016962419" description="Ricin B lectin domain-containing protein" evidence="1">
    <location>
        <begin position="20"/>
        <end position="144"/>
    </location>
</feature>
<keyword evidence="1" id="KW-0732">Signal</keyword>
<keyword evidence="4" id="KW-1185">Reference proteome</keyword>
<evidence type="ECO:0000313" key="4">
    <source>
        <dbReference type="Proteomes" id="UP000263377"/>
    </source>
</evidence>
<dbReference type="EMBL" id="QVIG01000001">
    <property type="protein sequence ID" value="RGD60932.1"/>
    <property type="molecule type" value="Genomic_DNA"/>
</dbReference>
<organism evidence="3 4">
    <name type="scientific">Kitasatospora xanthocidica</name>
    <dbReference type="NCBI Taxonomy" id="83382"/>
    <lineage>
        <taxon>Bacteria</taxon>
        <taxon>Bacillati</taxon>
        <taxon>Actinomycetota</taxon>
        <taxon>Actinomycetes</taxon>
        <taxon>Kitasatosporales</taxon>
        <taxon>Streptomycetaceae</taxon>
        <taxon>Kitasatospora</taxon>
    </lineage>
</organism>
<dbReference type="InterPro" id="IPR035992">
    <property type="entry name" value="Ricin_B-like_lectins"/>
</dbReference>